<evidence type="ECO:0000313" key="2">
    <source>
        <dbReference type="Proteomes" id="UP000679848"/>
    </source>
</evidence>
<proteinExistence type="predicted"/>
<gene>
    <name evidence="1" type="ORF">MM59RIKEN_15170</name>
</gene>
<sequence>MRKYRNIEPERWRAILGLLRWQLSLRVAGLERARTWGAAPQILLARRLLQEAYDDSRFLHLFLGYSRETALEQRASQLLRTPPNTLAPHYA</sequence>
<name>A0A810Q7E0_9FIRM</name>
<reference evidence="1" key="1">
    <citation type="submission" date="2020-09" db="EMBL/GenBank/DDBJ databases">
        <title>New species isolated from human feces.</title>
        <authorList>
            <person name="Kitahara M."/>
            <person name="Shigeno Y."/>
            <person name="Shime M."/>
            <person name="Matsumoto Y."/>
            <person name="Nakamura S."/>
            <person name="Motooka D."/>
            <person name="Fukuoka S."/>
            <person name="Nishikawa H."/>
            <person name="Benno Y."/>
        </authorList>
    </citation>
    <scope>NUCLEOTIDE SEQUENCE</scope>
    <source>
        <strain evidence="1">MM59</strain>
    </source>
</reference>
<dbReference type="EMBL" id="AP023420">
    <property type="protein sequence ID" value="BCK84198.1"/>
    <property type="molecule type" value="Genomic_DNA"/>
</dbReference>
<dbReference type="AlphaFoldDB" id="A0A810Q7E0"/>
<keyword evidence="2" id="KW-1185">Reference proteome</keyword>
<dbReference type="KEGG" id="pfaa:MM59RIKEN_15170"/>
<organism evidence="1 2">
    <name type="scientific">Pusillibacter faecalis</name>
    <dbReference type="NCBI Taxonomy" id="2714358"/>
    <lineage>
        <taxon>Bacteria</taxon>
        <taxon>Bacillati</taxon>
        <taxon>Bacillota</taxon>
        <taxon>Clostridia</taxon>
        <taxon>Eubacteriales</taxon>
        <taxon>Oscillospiraceae</taxon>
        <taxon>Pusillibacter</taxon>
    </lineage>
</organism>
<protein>
    <submittedName>
        <fullName evidence="1">Uncharacterized protein</fullName>
    </submittedName>
</protein>
<dbReference type="Proteomes" id="UP000679848">
    <property type="component" value="Chromosome"/>
</dbReference>
<evidence type="ECO:0000313" key="1">
    <source>
        <dbReference type="EMBL" id="BCK84198.1"/>
    </source>
</evidence>
<dbReference type="RefSeq" id="WP_213543036.1">
    <property type="nucleotide sequence ID" value="NZ_AP023420.1"/>
</dbReference>
<accession>A0A810Q7E0</accession>